<reference evidence="2 3" key="1">
    <citation type="submission" date="2014-07" db="EMBL/GenBank/DDBJ databases">
        <title>Methanogenic archaea and the global carbon cycle.</title>
        <authorList>
            <person name="Henriksen J.R."/>
            <person name="Luke J."/>
            <person name="Reinhart S."/>
            <person name="Benedict M.N."/>
            <person name="Youngblut N.D."/>
            <person name="Metcalf M.E."/>
            <person name="Whitaker R.J."/>
            <person name="Metcalf W.W."/>
        </authorList>
    </citation>
    <scope>NUCLEOTIDE SEQUENCE [LARGE SCALE GENOMIC DNA]</scope>
    <source>
        <strain evidence="2 3">MS</strain>
    </source>
</reference>
<dbReference type="Pfam" id="PF11167">
    <property type="entry name" value="DUF2953"/>
    <property type="match status" value="1"/>
</dbReference>
<dbReference type="PATRIC" id="fig|1434108.4.peg.601"/>
<evidence type="ECO:0000313" key="2">
    <source>
        <dbReference type="EMBL" id="AKB53507.1"/>
    </source>
</evidence>
<dbReference type="HOGENOM" id="CLU_910934_0_0_2"/>
<accession>A0A0E3QSG1</accession>
<protein>
    <recommendedName>
        <fullName evidence="4">DUF2953 domain-containing protein</fullName>
    </recommendedName>
</protein>
<dbReference type="InterPro" id="IPR021338">
    <property type="entry name" value="DUF2953"/>
</dbReference>
<dbReference type="EMBL" id="CP009528">
    <property type="protein sequence ID" value="AKB53507.1"/>
    <property type="molecule type" value="Genomic_DNA"/>
</dbReference>
<evidence type="ECO:0008006" key="4">
    <source>
        <dbReference type="Google" id="ProtNLM"/>
    </source>
</evidence>
<keyword evidence="3" id="KW-1185">Reference proteome</keyword>
<feature type="region of interest" description="Disordered" evidence="1">
    <location>
        <begin position="60"/>
        <end position="109"/>
    </location>
</feature>
<feature type="compositionally biased region" description="Basic and acidic residues" evidence="1">
    <location>
        <begin position="68"/>
        <end position="91"/>
    </location>
</feature>
<evidence type="ECO:0000256" key="1">
    <source>
        <dbReference type="SAM" id="MobiDB-lite"/>
    </source>
</evidence>
<sequence>MLVITFLLLVFLLILFILFTAIGLTFKLNVLSLEEKKELRGIFTVKWLFFSHTFSIEEPEESESFPEEPDKSRKDKTINEKQNEIDLKKTENVGVTTETQNKTEGKNKKEIEENEIKEKRMEVDESKEKRIKVDESKKNRIEVDKSKEKRIEESEGKEKLIEGDKKKEKLGLIAKIRGNKEPETEEAPESEMTPREMLHWGMEAFKSLRKPLFRLFSDLLNGIKIKRLESDVTFGLSDPADTGMLCGLIHAVAGLAYSRCRHCSFSINPVFMNPMVDFRGSMDIRVRIYSLIFPMLKFMFNRKTLSFTYSIIKEKLWGKRKFSS</sequence>
<name>A0A0E3QSG1_METBA</name>
<evidence type="ECO:0000313" key="3">
    <source>
        <dbReference type="Proteomes" id="UP000033033"/>
    </source>
</evidence>
<dbReference type="AlphaFoldDB" id="A0A0E3QSG1"/>
<organism evidence="2 3">
    <name type="scientific">Methanosarcina barkeri MS</name>
    <dbReference type="NCBI Taxonomy" id="1434108"/>
    <lineage>
        <taxon>Archaea</taxon>
        <taxon>Methanobacteriati</taxon>
        <taxon>Methanobacteriota</taxon>
        <taxon>Stenosarchaea group</taxon>
        <taxon>Methanomicrobia</taxon>
        <taxon>Methanosarcinales</taxon>
        <taxon>Methanosarcinaceae</taxon>
        <taxon>Methanosarcina</taxon>
    </lineage>
</organism>
<gene>
    <name evidence="2" type="ORF">MSBRM_0509</name>
</gene>
<dbReference type="KEGG" id="mby:MSBRM_0509"/>
<dbReference type="STRING" id="1434108.MSBRM_0509"/>
<dbReference type="Proteomes" id="UP000033033">
    <property type="component" value="Chromosome"/>
</dbReference>
<proteinExistence type="predicted"/>